<dbReference type="InterPro" id="IPR052392">
    <property type="entry name" value="Kelch-BTB_domain-containing"/>
</dbReference>
<keyword evidence="3" id="KW-1185">Reference proteome</keyword>
<comment type="caution">
    <text evidence="2">The sequence shown here is derived from an EMBL/GenBank/DDBJ whole genome shotgun (WGS) entry which is preliminary data.</text>
</comment>
<organism evidence="2 3">
    <name type="scientific">Eumeta variegata</name>
    <name type="common">Bagworm moth</name>
    <name type="synonym">Eumeta japonica</name>
    <dbReference type="NCBI Taxonomy" id="151549"/>
    <lineage>
        <taxon>Eukaryota</taxon>
        <taxon>Metazoa</taxon>
        <taxon>Ecdysozoa</taxon>
        <taxon>Arthropoda</taxon>
        <taxon>Hexapoda</taxon>
        <taxon>Insecta</taxon>
        <taxon>Pterygota</taxon>
        <taxon>Neoptera</taxon>
        <taxon>Endopterygota</taxon>
        <taxon>Lepidoptera</taxon>
        <taxon>Glossata</taxon>
        <taxon>Ditrysia</taxon>
        <taxon>Tineoidea</taxon>
        <taxon>Psychidae</taxon>
        <taxon>Oiketicinae</taxon>
        <taxon>Eumeta</taxon>
    </lineage>
</organism>
<protein>
    <submittedName>
        <fullName evidence="2">Kelch-like protein 4</fullName>
    </submittedName>
</protein>
<name>A0A4C1YBE1_EUMVA</name>
<dbReference type="InterPro" id="IPR015915">
    <property type="entry name" value="Kelch-typ_b-propeller"/>
</dbReference>
<dbReference type="Pfam" id="PF01344">
    <property type="entry name" value="Kelch_1"/>
    <property type="match status" value="2"/>
</dbReference>
<dbReference type="Proteomes" id="UP000299102">
    <property type="component" value="Unassembled WGS sequence"/>
</dbReference>
<proteinExistence type="predicted"/>
<dbReference type="SMART" id="SM00612">
    <property type="entry name" value="Kelch"/>
    <property type="match status" value="2"/>
</dbReference>
<dbReference type="EMBL" id="BGZK01001141">
    <property type="protein sequence ID" value="GBP72340.1"/>
    <property type="molecule type" value="Genomic_DNA"/>
</dbReference>
<dbReference type="STRING" id="151549.A0A4C1YBE1"/>
<dbReference type="SUPFAM" id="SSF117281">
    <property type="entry name" value="Kelch motif"/>
    <property type="match status" value="1"/>
</dbReference>
<dbReference type="PANTHER" id="PTHR46375">
    <property type="entry name" value="KELCH REPEAT AND BTB DOMAIN-CONTAINING PROTEIN 13-RELATED"/>
    <property type="match status" value="1"/>
</dbReference>
<reference evidence="2 3" key="1">
    <citation type="journal article" date="2019" name="Commun. Biol.">
        <title>The bagworm genome reveals a unique fibroin gene that provides high tensile strength.</title>
        <authorList>
            <person name="Kono N."/>
            <person name="Nakamura H."/>
            <person name="Ohtoshi R."/>
            <person name="Tomita M."/>
            <person name="Numata K."/>
            <person name="Arakawa K."/>
        </authorList>
    </citation>
    <scope>NUCLEOTIDE SEQUENCE [LARGE SCALE GENOMIC DNA]</scope>
</reference>
<dbReference type="AlphaFoldDB" id="A0A4C1YBE1"/>
<evidence type="ECO:0000256" key="1">
    <source>
        <dbReference type="ARBA" id="ARBA00022441"/>
    </source>
</evidence>
<evidence type="ECO:0000313" key="2">
    <source>
        <dbReference type="EMBL" id="GBP72340.1"/>
    </source>
</evidence>
<accession>A0A4C1YBE1</accession>
<dbReference type="OrthoDB" id="45365at2759"/>
<keyword evidence="1" id="KW-0880">Kelch repeat</keyword>
<dbReference type="InterPro" id="IPR006652">
    <property type="entry name" value="Kelch_1"/>
</dbReference>
<dbReference type="Gene3D" id="2.120.10.80">
    <property type="entry name" value="Kelch-type beta propeller"/>
    <property type="match status" value="1"/>
</dbReference>
<dbReference type="PANTHER" id="PTHR46375:SF3">
    <property type="entry name" value="KELCH REPEAT AND BTB DOMAIN-CONTAINING PROTEIN 13"/>
    <property type="match status" value="1"/>
</dbReference>
<gene>
    <name evidence="2" type="primary">KLHL4</name>
    <name evidence="2" type="ORF">EVAR_90437_1</name>
</gene>
<sequence>MKKPRQSFGLVAIGRKLYAFGGMGESRMEASAEVYDPEVDRWSAAADMPEARYEMSVVSYNDAVYVLGGYTRLQRCASDLLRYDPMQNQWCRLRPLRRFDFRLMKLGRLGSQKLASIGIRTVETAMLFSDIDSGPCRNGRRYLEALTTTVSGRRPCLHDILLK</sequence>
<evidence type="ECO:0000313" key="3">
    <source>
        <dbReference type="Proteomes" id="UP000299102"/>
    </source>
</evidence>